<evidence type="ECO:0000256" key="2">
    <source>
        <dbReference type="ARBA" id="ARBA00022801"/>
    </source>
</evidence>
<dbReference type="PANTHER" id="PTHR48070">
    <property type="entry name" value="ESTERASE OVCA2"/>
    <property type="match status" value="1"/>
</dbReference>
<dbReference type="InterPro" id="IPR050593">
    <property type="entry name" value="LovG"/>
</dbReference>
<dbReference type="Proteomes" id="UP000510686">
    <property type="component" value="Chromosome 2"/>
</dbReference>
<feature type="domain" description="Serine hydrolase" evidence="3">
    <location>
        <begin position="10"/>
        <end position="244"/>
    </location>
</feature>
<dbReference type="RefSeq" id="XP_014539648.2">
    <property type="nucleotide sequence ID" value="XM_014684162.2"/>
</dbReference>
<dbReference type="GeneID" id="26247559"/>
<evidence type="ECO:0000313" key="5">
    <source>
        <dbReference type="Proteomes" id="UP000510686"/>
    </source>
</evidence>
<organism evidence="4 5">
    <name type="scientific">Metarhizium brunneum</name>
    <dbReference type="NCBI Taxonomy" id="500148"/>
    <lineage>
        <taxon>Eukaryota</taxon>
        <taxon>Fungi</taxon>
        <taxon>Dikarya</taxon>
        <taxon>Ascomycota</taxon>
        <taxon>Pezizomycotina</taxon>
        <taxon>Sordariomycetes</taxon>
        <taxon>Hypocreomycetidae</taxon>
        <taxon>Hypocreales</taxon>
        <taxon>Clavicipitaceae</taxon>
        <taxon>Metarhizium</taxon>
    </lineage>
</organism>
<dbReference type="SUPFAM" id="SSF53474">
    <property type="entry name" value="alpha/beta-Hydrolases"/>
    <property type="match status" value="1"/>
</dbReference>
<dbReference type="KEGG" id="mbrn:26247559"/>
<evidence type="ECO:0000313" key="4">
    <source>
        <dbReference type="EMBL" id="QLI66555.1"/>
    </source>
</evidence>
<protein>
    <submittedName>
        <fullName evidence="4">Esterase citA</fullName>
    </submittedName>
</protein>
<evidence type="ECO:0000256" key="1">
    <source>
        <dbReference type="ARBA" id="ARBA00005863"/>
    </source>
</evidence>
<dbReference type="InterPro" id="IPR029058">
    <property type="entry name" value="AB_hydrolase_fold"/>
</dbReference>
<gene>
    <name evidence="4" type="primary">citA</name>
    <name evidence="4" type="ORF">G6M90_00g030910</name>
</gene>
<dbReference type="GO" id="GO:0005737">
    <property type="term" value="C:cytoplasm"/>
    <property type="evidence" value="ECO:0007669"/>
    <property type="project" value="TreeGrafter"/>
</dbReference>
<comment type="similarity">
    <text evidence="1">Belongs to the LovG family.</text>
</comment>
<dbReference type="InterPro" id="IPR005645">
    <property type="entry name" value="FSH-like_dom"/>
</dbReference>
<keyword evidence="5" id="KW-1185">Reference proteome</keyword>
<dbReference type="GO" id="GO:0005634">
    <property type="term" value="C:nucleus"/>
    <property type="evidence" value="ECO:0007669"/>
    <property type="project" value="TreeGrafter"/>
</dbReference>
<dbReference type="EMBL" id="CP058933">
    <property type="protein sequence ID" value="QLI66555.1"/>
    <property type="molecule type" value="Genomic_DNA"/>
</dbReference>
<keyword evidence="2" id="KW-0378">Hydrolase</keyword>
<proteinExistence type="inferred from homology"/>
<dbReference type="GO" id="GO:0016787">
    <property type="term" value="F:hydrolase activity"/>
    <property type="evidence" value="ECO:0007669"/>
    <property type="project" value="UniProtKB-KW"/>
</dbReference>
<accession>A0A7D5UTC0</accession>
<sequence>MTVDDTLSLPRILCLHGGGVNGTVFRLQCRAIIAQLGHRFRFVFMDAPYTSRPHRDIVTVYGDFAPFYRWLAWSREEPGLPPWARAGDVMDACLAAMERDAGDGPWAAVLGFSQGAKVAASLLWAQQRADEVLGPGRARTAFRFAVLMAGSAPVLHLDLRLPPPPPHVASPDAFSTDFTDYPDPGAPPSGLHVLRLPTLHVHGLQDPGIQRHRCLLERYCMPATARLVEWDAGHRLPVKTADVKAVVTEVLRLARETGAIPPDVDAL</sequence>
<dbReference type="AlphaFoldDB" id="A0A7D5UTC0"/>
<reference evidence="4 5" key="1">
    <citation type="submission" date="2020-07" db="EMBL/GenBank/DDBJ databases">
        <title>Telomere length de novo assembly of all 7 chromosomes of the fungus, Metarhizium brunneum, using a novel assembly pipeline.</title>
        <authorList>
            <person name="Saud z."/>
            <person name="Kortsinoglou A."/>
            <person name="Kouvelis V.N."/>
            <person name="Butt T.M."/>
        </authorList>
    </citation>
    <scope>NUCLEOTIDE SEQUENCE [LARGE SCALE GENOMIC DNA]</scope>
    <source>
        <strain evidence="4 5">4556</strain>
    </source>
</reference>
<dbReference type="Pfam" id="PF03959">
    <property type="entry name" value="FSH1"/>
    <property type="match status" value="1"/>
</dbReference>
<name>A0A7D5UTC0_9HYPO</name>
<evidence type="ECO:0000259" key="3">
    <source>
        <dbReference type="Pfam" id="PF03959"/>
    </source>
</evidence>
<dbReference type="Gene3D" id="3.40.50.1820">
    <property type="entry name" value="alpha/beta hydrolase"/>
    <property type="match status" value="1"/>
</dbReference>
<dbReference type="PANTHER" id="PTHR48070:SF3">
    <property type="entry name" value="ESTERASE DBAE-RELATED"/>
    <property type="match status" value="1"/>
</dbReference>
<dbReference type="GO" id="GO:0044550">
    <property type="term" value="P:secondary metabolite biosynthetic process"/>
    <property type="evidence" value="ECO:0007669"/>
    <property type="project" value="TreeGrafter"/>
</dbReference>
<dbReference type="OrthoDB" id="2094269at2759"/>